<dbReference type="Gene3D" id="1.10.10.10">
    <property type="entry name" value="Winged helix-like DNA-binding domain superfamily/Winged helix DNA-binding domain"/>
    <property type="match status" value="1"/>
</dbReference>
<dbReference type="EMBL" id="FWFF01000001">
    <property type="protein sequence ID" value="SLM91205.1"/>
    <property type="molecule type" value="Genomic_DNA"/>
</dbReference>
<evidence type="ECO:0000313" key="5">
    <source>
        <dbReference type="Proteomes" id="UP000196581"/>
    </source>
</evidence>
<evidence type="ECO:0000313" key="4">
    <source>
        <dbReference type="EMBL" id="SLM91205.1"/>
    </source>
</evidence>
<evidence type="ECO:0000259" key="1">
    <source>
        <dbReference type="Pfam" id="PF07848"/>
    </source>
</evidence>
<evidence type="ECO:0000259" key="3">
    <source>
        <dbReference type="Pfam" id="PF20803"/>
    </source>
</evidence>
<feature type="domain" description="Transcriptional repressor PaaX-like N-terminal" evidence="1">
    <location>
        <begin position="14"/>
        <end position="79"/>
    </location>
</feature>
<dbReference type="Proteomes" id="UP000196581">
    <property type="component" value="Unassembled WGS sequence"/>
</dbReference>
<organism evidence="4 5">
    <name type="scientific">Brevibacterium yomogidense</name>
    <dbReference type="NCBI Taxonomy" id="946573"/>
    <lineage>
        <taxon>Bacteria</taxon>
        <taxon>Bacillati</taxon>
        <taxon>Actinomycetota</taxon>
        <taxon>Actinomycetes</taxon>
        <taxon>Micrococcales</taxon>
        <taxon>Brevibacteriaceae</taxon>
        <taxon>Brevibacterium</taxon>
    </lineage>
</organism>
<name>A0A1X6WZ97_9MICO</name>
<proteinExistence type="predicted"/>
<reference evidence="5" key="1">
    <citation type="submission" date="2017-02" db="EMBL/GenBank/DDBJ databases">
        <authorList>
            <person name="Dridi B."/>
        </authorList>
    </citation>
    <scope>NUCLEOTIDE SEQUENCE [LARGE SCALE GENOMIC DNA]</scope>
    <source>
        <strain evidence="5">B Co 03.10</strain>
    </source>
</reference>
<protein>
    <submittedName>
        <fullName evidence="4">Phenylacetic acid degradation operon negative regulatory protein paaX</fullName>
    </submittedName>
</protein>
<dbReference type="Pfam" id="PF07848">
    <property type="entry name" value="PaaX"/>
    <property type="match status" value="1"/>
</dbReference>
<dbReference type="Gene3D" id="1.20.58.1460">
    <property type="match status" value="1"/>
</dbReference>
<accession>A0A1X6WZ97</accession>
<dbReference type="PANTHER" id="PTHR30319:SF1">
    <property type="entry name" value="TRANSCRIPTIONAL REPRESSOR PAAX"/>
    <property type="match status" value="1"/>
</dbReference>
<dbReference type="PIRSF" id="PIRSF020623">
    <property type="entry name" value="PaaX"/>
    <property type="match status" value="1"/>
</dbReference>
<dbReference type="InterPro" id="IPR011965">
    <property type="entry name" value="PaaX_trns_reg"/>
</dbReference>
<dbReference type="InterPro" id="IPR048846">
    <property type="entry name" value="PaaX-like_central"/>
</dbReference>
<dbReference type="AlphaFoldDB" id="A0A1X6WZ97"/>
<dbReference type="InterPro" id="IPR012906">
    <property type="entry name" value="PaaX-like_N"/>
</dbReference>
<feature type="domain" description="Transcriptional repressor PaaX-like central Cas2-like" evidence="3">
    <location>
        <begin position="100"/>
        <end position="176"/>
    </location>
</feature>
<gene>
    <name evidence="4" type="ORF">FM105_02480</name>
</gene>
<dbReference type="InterPro" id="IPR013225">
    <property type="entry name" value="PaaX_C"/>
</dbReference>
<dbReference type="Pfam" id="PF20803">
    <property type="entry name" value="PaaX_M"/>
    <property type="match status" value="1"/>
</dbReference>
<dbReference type="GO" id="GO:0006351">
    <property type="term" value="P:DNA-templated transcription"/>
    <property type="evidence" value="ECO:0007669"/>
    <property type="project" value="InterPro"/>
</dbReference>
<evidence type="ECO:0000259" key="2">
    <source>
        <dbReference type="Pfam" id="PF08223"/>
    </source>
</evidence>
<dbReference type="Pfam" id="PF08223">
    <property type="entry name" value="PaaX_C"/>
    <property type="match status" value="1"/>
</dbReference>
<keyword evidence="5" id="KW-1185">Reference proteome</keyword>
<dbReference type="PANTHER" id="PTHR30319">
    <property type="entry name" value="PHENYLACETIC ACID REGULATOR-RELATED TRANSCRIPTIONAL REPRESSOR"/>
    <property type="match status" value="1"/>
</dbReference>
<dbReference type="InterPro" id="IPR036388">
    <property type="entry name" value="WH-like_DNA-bd_sf"/>
</dbReference>
<feature type="domain" description="Transcriptional repressor PaaX-like C-terminal" evidence="2">
    <location>
        <begin position="185"/>
        <end position="273"/>
    </location>
</feature>
<sequence>MHGLDDFDARPGSITSLLRTFVGLHVRKLGGWIAVADLVGLLREAGLTATGVRSAVSRAKAKGLLTAEVRGGTPGYVLPEGASRMLERRDAAIFSRHRHAVEDGWCLLSYSVPEGMRPARYRLRRLLTQLGCGTVADGLCIAPHRRARGLESHLEDAGLRRWVTVFDAADLRTSEDLAAACALWWDLDATATLHRDFLERFSEGAAARGTDAPSGRDDFVTQLRVVDTWRPIPYLDPGLALEALPSDWPGDAAADLFAEIDARVSGPAAEYVARAVTVSSTGE</sequence>